<dbReference type="STRING" id="1505723.SAMN04487792_0454"/>
<dbReference type="InterPro" id="IPR011032">
    <property type="entry name" value="GroES-like_sf"/>
</dbReference>
<dbReference type="GO" id="GO:0070402">
    <property type="term" value="F:NADPH binding"/>
    <property type="evidence" value="ECO:0007669"/>
    <property type="project" value="TreeGrafter"/>
</dbReference>
<proteinExistence type="predicted"/>
<dbReference type="SUPFAM" id="SSF50129">
    <property type="entry name" value="GroES-like"/>
    <property type="match status" value="1"/>
</dbReference>
<protein>
    <submittedName>
        <fullName evidence="3">Uncharacterized protein</fullName>
    </submittedName>
</protein>
<dbReference type="Proteomes" id="UP000199599">
    <property type="component" value="Unassembled WGS sequence"/>
</dbReference>
<dbReference type="EMBL" id="FOMN01000002">
    <property type="protein sequence ID" value="SFD35757.1"/>
    <property type="molecule type" value="Genomic_DNA"/>
</dbReference>
<dbReference type="PANTHER" id="PTHR48106">
    <property type="entry name" value="QUINONE OXIDOREDUCTASE PIG3-RELATED"/>
    <property type="match status" value="1"/>
</dbReference>
<keyword evidence="2" id="KW-0560">Oxidoreductase</keyword>
<gene>
    <name evidence="3" type="ORF">SAMN04487792_0454</name>
</gene>
<dbReference type="Gene3D" id="3.90.180.10">
    <property type="entry name" value="Medium-chain alcohol dehydrogenases, catalytic domain"/>
    <property type="match status" value="1"/>
</dbReference>
<evidence type="ECO:0000256" key="1">
    <source>
        <dbReference type="ARBA" id="ARBA00022857"/>
    </source>
</evidence>
<evidence type="ECO:0000313" key="4">
    <source>
        <dbReference type="Proteomes" id="UP000199599"/>
    </source>
</evidence>
<dbReference type="AlphaFoldDB" id="A0A1I1RP14"/>
<evidence type="ECO:0000256" key="2">
    <source>
        <dbReference type="ARBA" id="ARBA00023002"/>
    </source>
</evidence>
<accession>A0A1I1RP14</accession>
<organism evidence="3 4">
    <name type="scientific">Lactobacillus bombicola</name>
    <dbReference type="NCBI Taxonomy" id="1505723"/>
    <lineage>
        <taxon>Bacteria</taxon>
        <taxon>Bacillati</taxon>
        <taxon>Bacillota</taxon>
        <taxon>Bacilli</taxon>
        <taxon>Lactobacillales</taxon>
        <taxon>Lactobacillaceae</taxon>
        <taxon>Lactobacillus</taxon>
    </lineage>
</organism>
<reference evidence="4" key="1">
    <citation type="submission" date="2016-10" db="EMBL/GenBank/DDBJ databases">
        <authorList>
            <person name="Varghese N."/>
            <person name="Submissions S."/>
        </authorList>
    </citation>
    <scope>NUCLEOTIDE SEQUENCE [LARGE SCALE GENOMIC DNA]</scope>
    <source>
        <strain evidence="4">R-53102</strain>
    </source>
</reference>
<sequence length="144" mass="15758">MKAIIQTGYNKTQIKEMPSIPLSPISIKVKTNFVPLLRYDLLKLNGQVPTKLPSILGYGATGTVVAIGNLRSSSLLNKRVLILNQWGTFQEKITSNIPPLTIPILDNVSNEEATGLIGGADLALSLFKIVKNTFKQIIIYAPIR</sequence>
<name>A0A1I1RP14_9LACO</name>
<dbReference type="RefSeq" id="WP_090092405.1">
    <property type="nucleotide sequence ID" value="NZ_CBCRVU010000002.1"/>
</dbReference>
<evidence type="ECO:0000313" key="3">
    <source>
        <dbReference type="EMBL" id="SFD35757.1"/>
    </source>
</evidence>
<keyword evidence="1" id="KW-0521">NADP</keyword>
<dbReference type="GO" id="GO:0016651">
    <property type="term" value="F:oxidoreductase activity, acting on NAD(P)H"/>
    <property type="evidence" value="ECO:0007669"/>
    <property type="project" value="TreeGrafter"/>
</dbReference>